<organism evidence="14 15">
    <name type="scientific">Caerostris darwini</name>
    <dbReference type="NCBI Taxonomy" id="1538125"/>
    <lineage>
        <taxon>Eukaryota</taxon>
        <taxon>Metazoa</taxon>
        <taxon>Ecdysozoa</taxon>
        <taxon>Arthropoda</taxon>
        <taxon>Chelicerata</taxon>
        <taxon>Arachnida</taxon>
        <taxon>Araneae</taxon>
        <taxon>Araneomorphae</taxon>
        <taxon>Entelegynae</taxon>
        <taxon>Araneoidea</taxon>
        <taxon>Araneidae</taxon>
        <taxon>Caerostris</taxon>
    </lineage>
</organism>
<evidence type="ECO:0000256" key="2">
    <source>
        <dbReference type="ARBA" id="ARBA00004286"/>
    </source>
</evidence>
<evidence type="ECO:0000259" key="13">
    <source>
        <dbReference type="PROSITE" id="PS51319"/>
    </source>
</evidence>
<dbReference type="GO" id="GO:0008157">
    <property type="term" value="F:protein phosphatase 1 binding"/>
    <property type="evidence" value="ECO:0007669"/>
    <property type="project" value="TreeGrafter"/>
</dbReference>
<evidence type="ECO:0000256" key="9">
    <source>
        <dbReference type="PROSITE-ProRule" id="PRU00649"/>
    </source>
</evidence>
<dbReference type="GO" id="GO:0005634">
    <property type="term" value="C:nucleus"/>
    <property type="evidence" value="ECO:0007669"/>
    <property type="project" value="UniProtKB-SubCell"/>
</dbReference>
<dbReference type="GO" id="GO:0072357">
    <property type="term" value="C:PTW/PP1 phosphatase complex"/>
    <property type="evidence" value="ECO:0007669"/>
    <property type="project" value="TreeGrafter"/>
</dbReference>
<comment type="subcellular location">
    <subcellularLocation>
        <location evidence="2">Chromosome</location>
    </subcellularLocation>
    <subcellularLocation>
        <location evidence="1 9">Nucleus</location>
    </subcellularLocation>
</comment>
<name>A0AAV4U6E0_9ARAC</name>
<keyword evidence="7 10" id="KW-0862">Zinc</keyword>
<feature type="region of interest" description="Disordered" evidence="11">
    <location>
        <begin position="208"/>
        <end position="232"/>
    </location>
</feature>
<dbReference type="GO" id="GO:0000785">
    <property type="term" value="C:chromatin"/>
    <property type="evidence" value="ECO:0007669"/>
    <property type="project" value="TreeGrafter"/>
</dbReference>
<dbReference type="InterPro" id="IPR041367">
    <property type="entry name" value="Znf-CCCH_4"/>
</dbReference>
<evidence type="ECO:0000256" key="8">
    <source>
        <dbReference type="ARBA" id="ARBA00023242"/>
    </source>
</evidence>
<dbReference type="InterPro" id="IPR000571">
    <property type="entry name" value="Znf_CCCH"/>
</dbReference>
<evidence type="ECO:0000256" key="7">
    <source>
        <dbReference type="ARBA" id="ARBA00022833"/>
    </source>
</evidence>
<keyword evidence="8 9" id="KW-0539">Nucleus</keyword>
<evidence type="ECO:0000256" key="4">
    <source>
        <dbReference type="ARBA" id="ARBA00022454"/>
    </source>
</evidence>
<keyword evidence="6 10" id="KW-0863">Zinc-finger</keyword>
<dbReference type="InterPro" id="IPR003617">
    <property type="entry name" value="TFIIS/CRSP70_N_sub"/>
</dbReference>
<feature type="compositionally biased region" description="Basic and acidic residues" evidence="11">
    <location>
        <begin position="223"/>
        <end position="232"/>
    </location>
</feature>
<sequence>MDDHIFSLQRRKDSRLAILWVKEFEKLWSMTRYLKLVRTEDGKWEALPTETDDLAQAPLKERTYAPIDPAQLLKALDSLLSKDGGIKSIEDVPRLASLMKKFSKKLVSRCVYTNVLLATAPEILSEYLDKGGWDTINKWLDYAKSSSSPSFLIEMLKLCKLLPMSVSRLKENNTAKLVKSLTKHENNEVKTLSSELVSDWMIIIKGKKSDPPTEKKKKKTKHKAETDKKEEENVIVKPTNEVPKSPTKSKGIKRPLREKDTKEVECYEDVKIDPVPLMPVPKKPKTDRPKTAKLYQKKFRATGLEEATPLPKKITKKAPTLDKSAVVAAAKNALRLNSIIPERITEKKLKPENLAIVSENLPASKGIKLIPAKPRPTYMLHESASFIDALTSQPSTTLAKRKKKGAASNKLTNSPTSPTIVAPKLQFYKDTLEMNTESDKSESEKENTADRSENSPERQIENSPSAKDEEPMEVSIGESGRTPPNIESDSNSTDAKDFKDMEEDEEEKLRDPNEIRSILSHGRRRGKKKSVKWVEDENIKEIFYFELDETERVNVLKTQNFGDMKSIDLKREREAIELVKRQAGDRMEEATQWWIVPILIDLTAPLIEPGYQSKEREIEKIRQQTTLQEIYFTREMIPDSPHEPDLEIVPPQEPKVIPLDEENVIGPLVDYSNYEPPKSAPLPEVLSSLMKINTSLPNSLPLNHNNQIHMENVIKKPLLNSDGLSPQHNSIQLASPYDPAEPLPNLQQNSLLGPPPPLQNMYNRNSPPLNENHNSVPQNEWKTPEMVQDQFYGGGGGYGMNSGSNRNIRPEPPNPTLNMRPRIMQDNFRLMHKGPPRGMGPRPRHVHRVPCRHFIANGCRFGMKCSFLHPGVNGPPL</sequence>
<feature type="region of interest" description="Disordered" evidence="11">
    <location>
        <begin position="397"/>
        <end position="514"/>
    </location>
</feature>
<dbReference type="InterPro" id="IPR035441">
    <property type="entry name" value="TFIIS/LEDGF_dom_sf"/>
</dbReference>
<keyword evidence="15" id="KW-1185">Reference proteome</keyword>
<dbReference type="PROSITE" id="PS51319">
    <property type="entry name" value="TFIIS_N"/>
    <property type="match status" value="1"/>
</dbReference>
<dbReference type="SMART" id="SM00509">
    <property type="entry name" value="TFS2N"/>
    <property type="match status" value="1"/>
</dbReference>
<comment type="caution">
    <text evidence="14">The sequence shown here is derived from an EMBL/GenBank/DDBJ whole genome shotgun (WGS) entry which is preliminary data.</text>
</comment>
<evidence type="ECO:0000256" key="10">
    <source>
        <dbReference type="PROSITE-ProRule" id="PRU00723"/>
    </source>
</evidence>
<evidence type="ECO:0000256" key="5">
    <source>
        <dbReference type="ARBA" id="ARBA00022723"/>
    </source>
</evidence>
<dbReference type="InterPro" id="IPR017923">
    <property type="entry name" value="TFIIS_N"/>
</dbReference>
<evidence type="ECO:0000256" key="3">
    <source>
        <dbReference type="ARBA" id="ARBA00022330"/>
    </source>
</evidence>
<feature type="compositionally biased region" description="Polar residues" evidence="11">
    <location>
        <begin position="409"/>
        <end position="419"/>
    </location>
</feature>
<feature type="domain" description="C3H1-type" evidence="12">
    <location>
        <begin position="846"/>
        <end position="872"/>
    </location>
</feature>
<dbReference type="PANTHER" id="PTHR46557:SF1">
    <property type="entry name" value="SERINE_THREONINE-PROTEIN PHOSPHATASE 1 REGULATORY SUBUNIT 10"/>
    <property type="match status" value="1"/>
</dbReference>
<proteinExistence type="predicted"/>
<evidence type="ECO:0000256" key="6">
    <source>
        <dbReference type="ARBA" id="ARBA00022771"/>
    </source>
</evidence>
<feature type="domain" description="TFIIS N-terminal" evidence="13">
    <location>
        <begin position="134"/>
        <end position="207"/>
    </location>
</feature>
<protein>
    <recommendedName>
        <fullName evidence="3">Serine/threonine-protein phosphatase 1 regulatory subunit 10</fullName>
    </recommendedName>
</protein>
<accession>A0AAV4U6E0</accession>
<dbReference type="AlphaFoldDB" id="A0AAV4U6E0"/>
<dbReference type="GO" id="GO:0008270">
    <property type="term" value="F:zinc ion binding"/>
    <property type="evidence" value="ECO:0007669"/>
    <property type="project" value="UniProtKB-KW"/>
</dbReference>
<dbReference type="PANTHER" id="PTHR46557">
    <property type="entry name" value="SERINE/THREONINE-PROTEIN PHOSPHATASE 1 REGULATORY SUBUNIT 10-RELATED"/>
    <property type="match status" value="1"/>
</dbReference>
<evidence type="ECO:0000313" key="15">
    <source>
        <dbReference type="Proteomes" id="UP001054837"/>
    </source>
</evidence>
<dbReference type="SUPFAM" id="SSF47676">
    <property type="entry name" value="Conserved domain common to transcription factors TFIIS, elongin A, CRSP70"/>
    <property type="match status" value="1"/>
</dbReference>
<evidence type="ECO:0000256" key="11">
    <source>
        <dbReference type="SAM" id="MobiDB-lite"/>
    </source>
</evidence>
<evidence type="ECO:0000256" key="1">
    <source>
        <dbReference type="ARBA" id="ARBA00004123"/>
    </source>
</evidence>
<dbReference type="Gene3D" id="1.20.930.10">
    <property type="entry name" value="Conserved domain common to transcription factors TFIIS, elongin A, CRSP70"/>
    <property type="match status" value="1"/>
</dbReference>
<feature type="zinc finger region" description="C3H1-type" evidence="10">
    <location>
        <begin position="846"/>
        <end position="872"/>
    </location>
</feature>
<reference evidence="14 15" key="1">
    <citation type="submission" date="2021-06" db="EMBL/GenBank/DDBJ databases">
        <title>Caerostris darwini draft genome.</title>
        <authorList>
            <person name="Kono N."/>
            <person name="Arakawa K."/>
        </authorList>
    </citation>
    <scope>NUCLEOTIDE SEQUENCE [LARGE SCALE GENOMIC DNA]</scope>
</reference>
<gene>
    <name evidence="14" type="primary">PPP1R10</name>
    <name evidence="14" type="ORF">CDAR_39611</name>
</gene>
<dbReference type="Pfam" id="PF18044">
    <property type="entry name" value="zf-CCCH_4"/>
    <property type="match status" value="1"/>
</dbReference>
<dbReference type="PROSITE" id="PS50103">
    <property type="entry name" value="ZF_C3H1"/>
    <property type="match status" value="1"/>
</dbReference>
<dbReference type="Pfam" id="PF08711">
    <property type="entry name" value="Med26"/>
    <property type="match status" value="1"/>
</dbReference>
<dbReference type="Proteomes" id="UP001054837">
    <property type="component" value="Unassembled WGS sequence"/>
</dbReference>
<dbReference type="EMBL" id="BPLQ01010754">
    <property type="protein sequence ID" value="GIY53346.1"/>
    <property type="molecule type" value="Genomic_DNA"/>
</dbReference>
<keyword evidence="4" id="KW-0158">Chromosome</keyword>
<evidence type="ECO:0000259" key="12">
    <source>
        <dbReference type="PROSITE" id="PS50103"/>
    </source>
</evidence>
<evidence type="ECO:0000313" key="14">
    <source>
        <dbReference type="EMBL" id="GIY53346.1"/>
    </source>
</evidence>
<keyword evidence="5 10" id="KW-0479">Metal-binding</keyword>
<feature type="compositionally biased region" description="Basic and acidic residues" evidence="11">
    <location>
        <begin position="437"/>
        <end position="460"/>
    </location>
</feature>
<dbReference type="CDD" id="cd00183">
    <property type="entry name" value="TFIIS_I"/>
    <property type="match status" value="1"/>
</dbReference>